<organism evidence="2 3">
    <name type="scientific">Glonium stellatum</name>
    <dbReference type="NCBI Taxonomy" id="574774"/>
    <lineage>
        <taxon>Eukaryota</taxon>
        <taxon>Fungi</taxon>
        <taxon>Dikarya</taxon>
        <taxon>Ascomycota</taxon>
        <taxon>Pezizomycotina</taxon>
        <taxon>Dothideomycetes</taxon>
        <taxon>Pleosporomycetidae</taxon>
        <taxon>Gloniales</taxon>
        <taxon>Gloniaceae</taxon>
        <taxon>Glonium</taxon>
    </lineage>
</organism>
<feature type="transmembrane region" description="Helical" evidence="1">
    <location>
        <begin position="49"/>
        <end position="71"/>
    </location>
</feature>
<dbReference type="Proteomes" id="UP000250140">
    <property type="component" value="Unassembled WGS sequence"/>
</dbReference>
<reference evidence="2 3" key="1">
    <citation type="journal article" date="2016" name="Nat. Commun.">
        <title>Ectomycorrhizal ecology is imprinted in the genome of the dominant symbiotic fungus Cenococcum geophilum.</title>
        <authorList>
            <consortium name="DOE Joint Genome Institute"/>
            <person name="Peter M."/>
            <person name="Kohler A."/>
            <person name="Ohm R.A."/>
            <person name="Kuo A."/>
            <person name="Krutzmann J."/>
            <person name="Morin E."/>
            <person name="Arend M."/>
            <person name="Barry K.W."/>
            <person name="Binder M."/>
            <person name="Choi C."/>
            <person name="Clum A."/>
            <person name="Copeland A."/>
            <person name="Grisel N."/>
            <person name="Haridas S."/>
            <person name="Kipfer T."/>
            <person name="LaButti K."/>
            <person name="Lindquist E."/>
            <person name="Lipzen A."/>
            <person name="Maire R."/>
            <person name="Meier B."/>
            <person name="Mihaltcheva S."/>
            <person name="Molinier V."/>
            <person name="Murat C."/>
            <person name="Poggeler S."/>
            <person name="Quandt C.A."/>
            <person name="Sperisen C."/>
            <person name="Tritt A."/>
            <person name="Tisserant E."/>
            <person name="Crous P.W."/>
            <person name="Henrissat B."/>
            <person name="Nehls U."/>
            <person name="Egli S."/>
            <person name="Spatafora J.W."/>
            <person name="Grigoriev I.V."/>
            <person name="Martin F.M."/>
        </authorList>
    </citation>
    <scope>NUCLEOTIDE SEQUENCE [LARGE SCALE GENOMIC DNA]</scope>
    <source>
        <strain evidence="2 3">CBS 207.34</strain>
    </source>
</reference>
<sequence>GWTSSPNGRGSFDILWSCVSTIFLCSWTVLCLQVPALEDDEWVLFRRKFYLTCLSIAGPEFTLVLAIGQYISARRSMKEFQLSGYKDWTMNHAFYADQRGF</sequence>
<accession>A0A8E2JLK4</accession>
<keyword evidence="1" id="KW-1133">Transmembrane helix</keyword>
<dbReference type="PANTHER" id="PTHR35043">
    <property type="entry name" value="TRANSCRIPTION FACTOR DOMAIN-CONTAINING PROTEIN"/>
    <property type="match status" value="1"/>
</dbReference>
<feature type="non-terminal residue" evidence="2">
    <location>
        <position position="1"/>
    </location>
</feature>
<proteinExistence type="predicted"/>
<dbReference type="AlphaFoldDB" id="A0A8E2JLK4"/>
<feature type="transmembrane region" description="Helical" evidence="1">
    <location>
        <begin position="14"/>
        <end position="37"/>
    </location>
</feature>
<name>A0A8E2JLK4_9PEZI</name>
<dbReference type="OrthoDB" id="9451547at2759"/>
<evidence type="ECO:0000313" key="2">
    <source>
        <dbReference type="EMBL" id="OCL01608.1"/>
    </source>
</evidence>
<evidence type="ECO:0000313" key="3">
    <source>
        <dbReference type="Proteomes" id="UP000250140"/>
    </source>
</evidence>
<evidence type="ECO:0000256" key="1">
    <source>
        <dbReference type="SAM" id="Phobius"/>
    </source>
</evidence>
<keyword evidence="1" id="KW-0472">Membrane</keyword>
<dbReference type="EMBL" id="KV751102">
    <property type="protein sequence ID" value="OCL01608.1"/>
    <property type="molecule type" value="Genomic_DNA"/>
</dbReference>
<keyword evidence="1" id="KW-0812">Transmembrane</keyword>
<keyword evidence="3" id="KW-1185">Reference proteome</keyword>
<dbReference type="PANTHER" id="PTHR35043:SF8">
    <property type="entry name" value="DUF4220 DOMAIN-CONTAINING PROTEIN"/>
    <property type="match status" value="1"/>
</dbReference>
<gene>
    <name evidence="2" type="ORF">AOQ84DRAFT_271858</name>
</gene>
<feature type="non-terminal residue" evidence="2">
    <location>
        <position position="101"/>
    </location>
</feature>
<protein>
    <submittedName>
        <fullName evidence="2">Uncharacterized protein</fullName>
    </submittedName>
</protein>